<evidence type="ECO:0000256" key="11">
    <source>
        <dbReference type="SAM" id="SignalP"/>
    </source>
</evidence>
<feature type="signal peptide" evidence="11">
    <location>
        <begin position="1"/>
        <end position="30"/>
    </location>
</feature>
<feature type="domain" description="Porin" evidence="12">
    <location>
        <begin position="17"/>
        <end position="334"/>
    </location>
</feature>
<comment type="subunit">
    <text evidence="2">Homotrimer.</text>
</comment>
<dbReference type="PANTHER" id="PTHR34501:SF9">
    <property type="entry name" value="MAJOR OUTER MEMBRANE PROTEIN P.IA"/>
    <property type="match status" value="1"/>
</dbReference>
<dbReference type="Proteomes" id="UP000237381">
    <property type="component" value="Unassembled WGS sequence"/>
</dbReference>
<dbReference type="InterPro" id="IPR033900">
    <property type="entry name" value="Gram_neg_porin_domain"/>
</dbReference>
<keyword evidence="10" id="KW-0998">Cell outer membrane</keyword>
<keyword evidence="9" id="KW-0472">Membrane</keyword>
<evidence type="ECO:0000256" key="8">
    <source>
        <dbReference type="ARBA" id="ARBA00023114"/>
    </source>
</evidence>
<organism evidence="13 14">
    <name type="scientific">Paraburkholderia eburnea</name>
    <dbReference type="NCBI Taxonomy" id="1189126"/>
    <lineage>
        <taxon>Bacteria</taxon>
        <taxon>Pseudomonadati</taxon>
        <taxon>Pseudomonadota</taxon>
        <taxon>Betaproteobacteria</taxon>
        <taxon>Burkholderiales</taxon>
        <taxon>Burkholderiaceae</taxon>
        <taxon>Paraburkholderia</taxon>
    </lineage>
</organism>
<dbReference type="AlphaFoldDB" id="A0A2S4M6Q1"/>
<evidence type="ECO:0000256" key="2">
    <source>
        <dbReference type="ARBA" id="ARBA00011233"/>
    </source>
</evidence>
<evidence type="ECO:0000256" key="10">
    <source>
        <dbReference type="ARBA" id="ARBA00023237"/>
    </source>
</evidence>
<dbReference type="GO" id="GO:0046930">
    <property type="term" value="C:pore complex"/>
    <property type="evidence" value="ECO:0007669"/>
    <property type="project" value="UniProtKB-KW"/>
</dbReference>
<name>A0A2S4M6Q1_9BURK</name>
<evidence type="ECO:0000256" key="9">
    <source>
        <dbReference type="ARBA" id="ARBA00023136"/>
    </source>
</evidence>
<feature type="chain" id="PRO_5015589997" evidence="11">
    <location>
        <begin position="31"/>
        <end position="365"/>
    </location>
</feature>
<reference evidence="13 14" key="1">
    <citation type="submission" date="2018-01" db="EMBL/GenBank/DDBJ databases">
        <title>Genomic Encyclopedia of Type Strains, Phase III (KMG-III): the genomes of soil and plant-associated and newly described type strains.</title>
        <authorList>
            <person name="Whitman W."/>
        </authorList>
    </citation>
    <scope>NUCLEOTIDE SEQUENCE [LARGE SCALE GENOMIC DNA]</scope>
    <source>
        <strain evidence="13 14">JCM 18070</strain>
    </source>
</reference>
<evidence type="ECO:0000313" key="13">
    <source>
        <dbReference type="EMBL" id="POR50279.1"/>
    </source>
</evidence>
<dbReference type="RefSeq" id="WP_103705613.1">
    <property type="nucleotide sequence ID" value="NZ_PQGA01000009.1"/>
</dbReference>
<keyword evidence="4" id="KW-1134">Transmembrane beta strand</keyword>
<dbReference type="InterPro" id="IPR050298">
    <property type="entry name" value="Gram-neg_bact_OMP"/>
</dbReference>
<comment type="caution">
    <text evidence="13">The sequence shown here is derived from an EMBL/GenBank/DDBJ whole genome shotgun (WGS) entry which is preliminary data.</text>
</comment>
<evidence type="ECO:0000256" key="6">
    <source>
        <dbReference type="ARBA" id="ARBA00022729"/>
    </source>
</evidence>
<dbReference type="GO" id="GO:0009279">
    <property type="term" value="C:cell outer membrane"/>
    <property type="evidence" value="ECO:0007669"/>
    <property type="project" value="UniProtKB-SubCell"/>
</dbReference>
<evidence type="ECO:0000313" key="14">
    <source>
        <dbReference type="Proteomes" id="UP000237381"/>
    </source>
</evidence>
<evidence type="ECO:0000259" key="12">
    <source>
        <dbReference type="Pfam" id="PF13609"/>
    </source>
</evidence>
<dbReference type="PANTHER" id="PTHR34501">
    <property type="entry name" value="PROTEIN YDDL-RELATED"/>
    <property type="match status" value="1"/>
</dbReference>
<evidence type="ECO:0000256" key="1">
    <source>
        <dbReference type="ARBA" id="ARBA00004571"/>
    </source>
</evidence>
<gene>
    <name evidence="13" type="ORF">B0G62_109187</name>
</gene>
<protein>
    <submittedName>
        <fullName evidence="13">Putative porin</fullName>
    </submittedName>
</protein>
<dbReference type="EMBL" id="PQGA01000009">
    <property type="protein sequence ID" value="POR50279.1"/>
    <property type="molecule type" value="Genomic_DNA"/>
</dbReference>
<evidence type="ECO:0000256" key="7">
    <source>
        <dbReference type="ARBA" id="ARBA00023065"/>
    </source>
</evidence>
<keyword evidence="8" id="KW-0626">Porin</keyword>
<proteinExistence type="predicted"/>
<keyword evidence="7" id="KW-0406">Ion transport</keyword>
<comment type="subcellular location">
    <subcellularLocation>
        <location evidence="1">Cell outer membrane</location>
        <topology evidence="1">Multi-pass membrane protein</topology>
    </subcellularLocation>
</comment>
<dbReference type="Gene3D" id="2.40.160.10">
    <property type="entry name" value="Porin"/>
    <property type="match status" value="1"/>
</dbReference>
<dbReference type="InterPro" id="IPR023614">
    <property type="entry name" value="Porin_dom_sf"/>
</dbReference>
<dbReference type="OrthoDB" id="8961834at2"/>
<evidence type="ECO:0000256" key="5">
    <source>
        <dbReference type="ARBA" id="ARBA00022692"/>
    </source>
</evidence>
<dbReference type="CDD" id="cd00342">
    <property type="entry name" value="gram_neg_porins"/>
    <property type="match status" value="1"/>
</dbReference>
<dbReference type="Pfam" id="PF13609">
    <property type="entry name" value="Porin_4"/>
    <property type="match status" value="1"/>
</dbReference>
<evidence type="ECO:0000256" key="3">
    <source>
        <dbReference type="ARBA" id="ARBA00022448"/>
    </source>
</evidence>
<keyword evidence="5" id="KW-0812">Transmembrane</keyword>
<dbReference type="SUPFAM" id="SSF56935">
    <property type="entry name" value="Porins"/>
    <property type="match status" value="1"/>
</dbReference>
<dbReference type="PRINTS" id="PR00184">
    <property type="entry name" value="NEISSPPORIN"/>
</dbReference>
<sequence>MSKRNTLRKKLLATGVAATGLMGMASAAHAQSSVTLYGIVDASMLYTSHTMNMATGQNAGHQFSFTDSGMTGSSFGMRGAEDLGGGLRAVFTLESGISVANGAFNNSNGNMFGRQAWVGIDSPYGSMKAGLQYSPFFLSLYDTDPRGMSYFGSGLVSYVNNVYVTGLFNSNSLTYTSPEIAGIQAAGMIALGGSAGDFQAGRQYSASLRYHLGGLTLTGALYNGNSGGSAATTPIPSTVEFVGRTLGATYRFENSLTISASYALYKVAGSFDNSVYSGGFSYFVTPYLDVNAGVWYTRDGNDGANHSLMTSGGVQFFLSKRTTIYGQVGYVNNHGRMDTGLSINNALYEVNGSTVGASLGIRHMF</sequence>
<dbReference type="GO" id="GO:0006811">
    <property type="term" value="P:monoatomic ion transport"/>
    <property type="evidence" value="ECO:0007669"/>
    <property type="project" value="UniProtKB-KW"/>
</dbReference>
<keyword evidence="3" id="KW-0813">Transport</keyword>
<keyword evidence="6 11" id="KW-0732">Signal</keyword>
<keyword evidence="14" id="KW-1185">Reference proteome</keyword>
<evidence type="ECO:0000256" key="4">
    <source>
        <dbReference type="ARBA" id="ARBA00022452"/>
    </source>
</evidence>
<dbReference type="InterPro" id="IPR002299">
    <property type="entry name" value="Porin_Neis"/>
</dbReference>
<dbReference type="GO" id="GO:0015288">
    <property type="term" value="F:porin activity"/>
    <property type="evidence" value="ECO:0007669"/>
    <property type="project" value="UniProtKB-KW"/>
</dbReference>
<accession>A0A2S4M6Q1</accession>